<dbReference type="EMBL" id="QUSX01000002">
    <property type="protein sequence ID" value="RRQ48848.1"/>
    <property type="molecule type" value="Genomic_DNA"/>
</dbReference>
<dbReference type="Proteomes" id="UP000286990">
    <property type="component" value="Unassembled WGS sequence"/>
</dbReference>
<dbReference type="SUPFAM" id="SSF51182">
    <property type="entry name" value="RmlC-like cupins"/>
    <property type="match status" value="1"/>
</dbReference>
<evidence type="ECO:0000313" key="2">
    <source>
        <dbReference type="EMBL" id="RRQ48848.1"/>
    </source>
</evidence>
<dbReference type="InterPro" id="IPR014710">
    <property type="entry name" value="RmlC-like_jellyroll"/>
</dbReference>
<dbReference type="InterPro" id="IPR008894">
    <property type="entry name" value="QdtA_cupin_dom"/>
</dbReference>
<reference evidence="3" key="1">
    <citation type="submission" date="2018-08" db="EMBL/GenBank/DDBJ databases">
        <authorList>
            <person name="Khan S.A."/>
            <person name="J S.E."/>
        </authorList>
    </citation>
    <scope>NUCLEOTIDE SEQUENCE [LARGE SCALE GENOMIC DNA]</scope>
    <source>
        <strain evidence="3">PoM-212</strain>
    </source>
</reference>
<dbReference type="OrthoDB" id="826649at2"/>
<dbReference type="AlphaFoldDB" id="A0A426RIS6"/>
<dbReference type="RefSeq" id="WP_125223572.1">
    <property type="nucleotide sequence ID" value="NZ_QUSX01000002.1"/>
</dbReference>
<proteinExistence type="predicted"/>
<comment type="caution">
    <text evidence="2">The sequence shown here is derived from an EMBL/GenBank/DDBJ whole genome shotgun (WGS) entry which is preliminary data.</text>
</comment>
<evidence type="ECO:0000313" key="3">
    <source>
        <dbReference type="Proteomes" id="UP000286990"/>
    </source>
</evidence>
<dbReference type="Gene3D" id="2.60.120.10">
    <property type="entry name" value="Jelly Rolls"/>
    <property type="match status" value="1"/>
</dbReference>
<dbReference type="InterPro" id="IPR011051">
    <property type="entry name" value="RmlC_Cupin_sf"/>
</dbReference>
<feature type="domain" description="Sugar 3,4-ketoisomerase QdtA cupin" evidence="1">
    <location>
        <begin position="12"/>
        <end position="127"/>
    </location>
</feature>
<gene>
    <name evidence="2" type="ORF">DZC72_14380</name>
</gene>
<dbReference type="Pfam" id="PF05523">
    <property type="entry name" value="FdtA"/>
    <property type="match status" value="1"/>
</dbReference>
<reference evidence="3" key="2">
    <citation type="submission" date="2018-12" db="EMBL/GenBank/DDBJ databases">
        <title>Maribacter lutimaris sp. nov., isolated from marine sediment.</title>
        <authorList>
            <person name="Kim K.K."/>
        </authorList>
    </citation>
    <scope>NUCLEOTIDE SEQUENCE [LARGE SCALE GENOMIC DNA]</scope>
    <source>
        <strain evidence="3">PoM-212</strain>
    </source>
</reference>
<name>A0A426RIS6_9FLAO</name>
<keyword evidence="3" id="KW-1185">Reference proteome</keyword>
<evidence type="ECO:0000259" key="1">
    <source>
        <dbReference type="Pfam" id="PF05523"/>
    </source>
</evidence>
<sequence>MASLVHIPGAVFEDERGLLTFFNTFDMSAVKRLYQIAPANTQIIRAWQGHQIEQKWFYCIQGSFLIQTVAIDDFDAPSPKAEIQKHQLSEKEPKVMHLPGGHASGIQATAPNSVLLVFSDVTLDESKADDYRFQVNYWKTEWMVSSQ</sequence>
<organism evidence="2 3">
    <name type="scientific">Maribacter algicola</name>
    <dbReference type="NCBI Taxonomy" id="2498892"/>
    <lineage>
        <taxon>Bacteria</taxon>
        <taxon>Pseudomonadati</taxon>
        <taxon>Bacteroidota</taxon>
        <taxon>Flavobacteriia</taxon>
        <taxon>Flavobacteriales</taxon>
        <taxon>Flavobacteriaceae</taxon>
        <taxon>Maribacter</taxon>
    </lineage>
</organism>
<protein>
    <recommendedName>
        <fullName evidence="1">Sugar 3,4-ketoisomerase QdtA cupin domain-containing protein</fullName>
    </recommendedName>
</protein>
<accession>A0A426RIS6</accession>